<evidence type="ECO:0000313" key="2">
    <source>
        <dbReference type="Proteomes" id="UP000231701"/>
    </source>
</evidence>
<sequence>MKWITIKKLSDLTGYSEDAIRAKIRKGVWLMGLHWIKAPDGRVLFNPQAINSWVEGH</sequence>
<dbReference type="RefSeq" id="WP_100277791.1">
    <property type="nucleotide sequence ID" value="NZ_CP018799.1"/>
</dbReference>
<protein>
    <submittedName>
        <fullName evidence="1">Excisionase (DUF1233)</fullName>
    </submittedName>
</protein>
<reference evidence="1 2" key="1">
    <citation type="submission" date="2016-12" db="EMBL/GenBank/DDBJ databases">
        <title>Isolation and genomic insights into novel planktonic Zetaproteobacteria from stratified waters of the Chesapeake Bay.</title>
        <authorList>
            <person name="McAllister S.M."/>
            <person name="Kato S."/>
            <person name="Chan C.S."/>
            <person name="Chiu B.K."/>
            <person name="Field E.K."/>
        </authorList>
    </citation>
    <scope>NUCLEOTIDE SEQUENCE [LARGE SCALE GENOMIC DNA]</scope>
    <source>
        <strain evidence="1 2">CP-5</strain>
    </source>
</reference>
<dbReference type="InterPro" id="IPR009634">
    <property type="entry name" value="Put_exci"/>
</dbReference>
<dbReference type="InterPro" id="IPR038146">
    <property type="entry name" value="933W_put_Xis_sf"/>
</dbReference>
<evidence type="ECO:0000313" key="1">
    <source>
        <dbReference type="EMBL" id="ATX79964.1"/>
    </source>
</evidence>
<keyword evidence="2" id="KW-1185">Reference proteome</keyword>
<gene>
    <name evidence="1" type="ORF">Ga0123461_1550</name>
</gene>
<organism evidence="1 2">
    <name type="scientific">Mariprofundus aestuarium</name>
    <dbReference type="NCBI Taxonomy" id="1921086"/>
    <lineage>
        <taxon>Bacteria</taxon>
        <taxon>Pseudomonadati</taxon>
        <taxon>Pseudomonadota</taxon>
        <taxon>Candidatius Mariprofundia</taxon>
        <taxon>Mariprofundales</taxon>
        <taxon>Mariprofundaceae</taxon>
        <taxon>Mariprofundus</taxon>
    </lineage>
</organism>
<dbReference type="EMBL" id="CP018799">
    <property type="protein sequence ID" value="ATX79964.1"/>
    <property type="molecule type" value="Genomic_DNA"/>
</dbReference>
<dbReference type="KEGG" id="maes:Ga0123461_1550"/>
<dbReference type="Pfam" id="PF06806">
    <property type="entry name" value="DUF1233"/>
    <property type="match status" value="1"/>
</dbReference>
<dbReference type="AlphaFoldDB" id="A0A2K8L4Q7"/>
<dbReference type="Gene3D" id="1.10.1660.60">
    <property type="entry name" value="Putative excisionased domain DUF1233"/>
    <property type="match status" value="1"/>
</dbReference>
<dbReference type="OrthoDB" id="8779418at2"/>
<dbReference type="Proteomes" id="UP000231701">
    <property type="component" value="Chromosome"/>
</dbReference>
<proteinExistence type="predicted"/>
<name>A0A2K8L4Q7_MARES</name>
<accession>A0A2K8L4Q7</accession>